<evidence type="ECO:0000256" key="7">
    <source>
        <dbReference type="PROSITE-ProRule" id="PRU01360"/>
    </source>
</evidence>
<name>A0A8H9FXF8_9SPHI</name>
<keyword evidence="3 7" id="KW-1134">Transmembrane beta strand</keyword>
<evidence type="ECO:0000256" key="4">
    <source>
        <dbReference type="ARBA" id="ARBA00022692"/>
    </source>
</evidence>
<keyword evidence="5 7" id="KW-0472">Membrane</keyword>
<dbReference type="InterPro" id="IPR039426">
    <property type="entry name" value="TonB-dep_rcpt-like"/>
</dbReference>
<comment type="caution">
    <text evidence="10">The sequence shown here is derived from an EMBL/GenBank/DDBJ whole genome shotgun (WGS) entry which is preliminary data.</text>
</comment>
<evidence type="ECO:0000256" key="5">
    <source>
        <dbReference type="ARBA" id="ARBA00023136"/>
    </source>
</evidence>
<keyword evidence="11" id="KW-1185">Reference proteome</keyword>
<dbReference type="GO" id="GO:0009279">
    <property type="term" value="C:cell outer membrane"/>
    <property type="evidence" value="ECO:0007669"/>
    <property type="project" value="UniProtKB-SubCell"/>
</dbReference>
<dbReference type="AlphaFoldDB" id="A0A8H9FXF8"/>
<dbReference type="SUPFAM" id="SSF49464">
    <property type="entry name" value="Carboxypeptidase regulatory domain-like"/>
    <property type="match status" value="1"/>
</dbReference>
<proteinExistence type="inferred from homology"/>
<feature type="chain" id="PRO_5034740514" evidence="8">
    <location>
        <begin position="22"/>
        <end position="1058"/>
    </location>
</feature>
<dbReference type="InterPro" id="IPR036942">
    <property type="entry name" value="Beta-barrel_TonB_sf"/>
</dbReference>
<dbReference type="RefSeq" id="WP_182497936.1">
    <property type="nucleotide sequence ID" value="NZ_BMKM01000001.1"/>
</dbReference>
<dbReference type="EMBL" id="BMKM01000001">
    <property type="protein sequence ID" value="GGE09412.1"/>
    <property type="molecule type" value="Genomic_DNA"/>
</dbReference>
<keyword evidence="8" id="KW-0732">Signal</keyword>
<reference evidence="10" key="2">
    <citation type="submission" date="2020-09" db="EMBL/GenBank/DDBJ databases">
        <authorList>
            <person name="Sun Q."/>
            <person name="Zhou Y."/>
        </authorList>
    </citation>
    <scope>NUCLEOTIDE SEQUENCE</scope>
    <source>
        <strain evidence="10">CGMCC 1.15966</strain>
    </source>
</reference>
<keyword evidence="4 7" id="KW-0812">Transmembrane</keyword>
<dbReference type="Pfam" id="PF13715">
    <property type="entry name" value="CarbopepD_reg_2"/>
    <property type="match status" value="1"/>
</dbReference>
<evidence type="ECO:0000256" key="1">
    <source>
        <dbReference type="ARBA" id="ARBA00004571"/>
    </source>
</evidence>
<sequence>MKHRLLSFLVLFILSIGLVNAQNRQLSGKVTDAATGSPLASVTVKASGSSNATQTDEQGNYSLAVNENDRLTFSNIGYETQTLPVAGKSSLNVSLVSISDALDEVVVVAYGTVSKKSHVGSSAQVSAKEIENRPLTNVSSALVGSAPGVQGTLSGGAPGASANIRIRGFGSINASNSPLYVVDGIPYDGTVSNINPDDVESISILKDAATTALYGSRGANGVIMITTKKGKVNSGNFTVNASAGIIRRGLPEYDRLDAHQYYPVMWQALKNSLVSSGIPDDKARELASGKLTSYNGNNYSDISTVLGYNPFHVANDEIVGLDGKINPNAQLKWGEDLDWENQILSGGKRRQAYGITYDGGSDKTTYFANLGYTNDNGYLLKSSLKRINARANITTQATKWLRTGLNLNGNYNVNLFDNAGDGGTSFINPFFYSRNVGPIYPVHLHDLNTGEYILDEFGQKKFDFGDKRPFSPGRHALYENTLDEQKNIRSTLGGRTFLEVQILPQLKATTNIGLDVQDTHERFYDNPILGDGSPAGRAYHYLYRTTSYTWNQLLEYNQTFNENHTVGVMVGHENYSYKYNYLSGSRSEMIVDGITELPNFATVLGTSSYEDNRAIESYFSRLSYDYKGKYIFTGTLRRDGNSRFHKDFRWATFWSVGGAYNIGEEDFINKDKINMLKIRSSYGSVGNDAGISNYAYQALYTLGVNNASNPGFTQRSLPNDSLTWETAKNFDIGVDFELFNRRVSGSVEYFDRKTSGLIFPVPMALMNGGVVNVSPHYHTIDMNIGNLYNRGVEMSLTGNIVRNDNVRYSTTLNLTHLKNQITSMPPGNPLIQSGTKAYSVGHSIYDYYLREFYGVDAENGDALYKTDVMSANARILGADTVTNVIAEANYRYVGKSAIPDLYGSMSHNLSYKGFDLNVLFTFQLGGYVYDSQYASLMSAGSYGNAKHVDVLNAWQKPGDQTSIPRMDGGNATNLSGGSSRYLTKASYLNLNSITLGYNLPKDLLNTVAVKETYIFLSGENLAFFNKRKGMNNLGAFNGVVDNTYNFNKLFTVGARIKF</sequence>
<dbReference type="InterPro" id="IPR012910">
    <property type="entry name" value="Plug_dom"/>
</dbReference>
<dbReference type="InterPro" id="IPR023997">
    <property type="entry name" value="TonB-dep_OMP_SusC/RagA_CS"/>
</dbReference>
<comment type="similarity">
    <text evidence="7">Belongs to the TonB-dependent receptor family.</text>
</comment>
<keyword evidence="2 7" id="KW-0813">Transport</keyword>
<evidence type="ECO:0000259" key="9">
    <source>
        <dbReference type="Pfam" id="PF07715"/>
    </source>
</evidence>
<organism evidence="10 11">
    <name type="scientific">Sphingobacterium cellulitidis</name>
    <dbReference type="NCBI Taxonomy" id="1768011"/>
    <lineage>
        <taxon>Bacteria</taxon>
        <taxon>Pseudomonadati</taxon>
        <taxon>Bacteroidota</taxon>
        <taxon>Sphingobacteriia</taxon>
        <taxon>Sphingobacteriales</taxon>
        <taxon>Sphingobacteriaceae</taxon>
        <taxon>Sphingobacterium</taxon>
    </lineage>
</organism>
<feature type="signal peptide" evidence="8">
    <location>
        <begin position="1"/>
        <end position="21"/>
    </location>
</feature>
<keyword evidence="6 7" id="KW-0998">Cell outer membrane</keyword>
<evidence type="ECO:0000256" key="3">
    <source>
        <dbReference type="ARBA" id="ARBA00022452"/>
    </source>
</evidence>
<evidence type="ECO:0000256" key="8">
    <source>
        <dbReference type="SAM" id="SignalP"/>
    </source>
</evidence>
<gene>
    <name evidence="10" type="ORF">GCM10011516_03870</name>
</gene>
<reference evidence="10" key="1">
    <citation type="journal article" date="2014" name="Int. J. Syst. Evol. Microbiol.">
        <title>Complete genome sequence of Corynebacterium casei LMG S-19264T (=DSM 44701T), isolated from a smear-ripened cheese.</title>
        <authorList>
            <consortium name="US DOE Joint Genome Institute (JGI-PGF)"/>
            <person name="Walter F."/>
            <person name="Albersmeier A."/>
            <person name="Kalinowski J."/>
            <person name="Ruckert C."/>
        </authorList>
    </citation>
    <scope>NUCLEOTIDE SEQUENCE</scope>
    <source>
        <strain evidence="10">CGMCC 1.15966</strain>
    </source>
</reference>
<dbReference type="InterPro" id="IPR008969">
    <property type="entry name" value="CarboxyPept-like_regulatory"/>
</dbReference>
<dbReference type="SUPFAM" id="SSF56935">
    <property type="entry name" value="Porins"/>
    <property type="match status" value="1"/>
</dbReference>
<evidence type="ECO:0000256" key="6">
    <source>
        <dbReference type="ARBA" id="ARBA00023237"/>
    </source>
</evidence>
<dbReference type="Gene3D" id="2.60.40.1120">
    <property type="entry name" value="Carboxypeptidase-like, regulatory domain"/>
    <property type="match status" value="1"/>
</dbReference>
<dbReference type="Proteomes" id="UP000614460">
    <property type="component" value="Unassembled WGS sequence"/>
</dbReference>
<dbReference type="NCBIfam" id="TIGR04057">
    <property type="entry name" value="SusC_RagA_signa"/>
    <property type="match status" value="1"/>
</dbReference>
<protein>
    <submittedName>
        <fullName evidence="10">SusC/RagA family TonB-linked outer membrane protein</fullName>
    </submittedName>
</protein>
<evidence type="ECO:0000313" key="10">
    <source>
        <dbReference type="EMBL" id="GGE09412.1"/>
    </source>
</evidence>
<comment type="subcellular location">
    <subcellularLocation>
        <location evidence="1 7">Cell outer membrane</location>
        <topology evidence="1 7">Multi-pass membrane protein</topology>
    </subcellularLocation>
</comment>
<dbReference type="Pfam" id="PF07715">
    <property type="entry name" value="Plug"/>
    <property type="match status" value="1"/>
</dbReference>
<accession>A0A8H9FXF8</accession>
<dbReference type="InterPro" id="IPR023996">
    <property type="entry name" value="TonB-dep_OMP_SusC/RagA"/>
</dbReference>
<dbReference type="PROSITE" id="PS52016">
    <property type="entry name" value="TONB_DEPENDENT_REC_3"/>
    <property type="match status" value="1"/>
</dbReference>
<dbReference type="Gene3D" id="2.40.170.20">
    <property type="entry name" value="TonB-dependent receptor, beta-barrel domain"/>
    <property type="match status" value="1"/>
</dbReference>
<evidence type="ECO:0000256" key="2">
    <source>
        <dbReference type="ARBA" id="ARBA00022448"/>
    </source>
</evidence>
<feature type="domain" description="TonB-dependent receptor plug" evidence="9">
    <location>
        <begin position="116"/>
        <end position="222"/>
    </location>
</feature>
<dbReference type="Gene3D" id="2.170.130.10">
    <property type="entry name" value="TonB-dependent receptor, plug domain"/>
    <property type="match status" value="1"/>
</dbReference>
<evidence type="ECO:0000313" key="11">
    <source>
        <dbReference type="Proteomes" id="UP000614460"/>
    </source>
</evidence>
<dbReference type="InterPro" id="IPR037066">
    <property type="entry name" value="Plug_dom_sf"/>
</dbReference>
<dbReference type="NCBIfam" id="TIGR04056">
    <property type="entry name" value="OMP_RagA_SusC"/>
    <property type="match status" value="1"/>
</dbReference>